<dbReference type="InterPro" id="IPR006626">
    <property type="entry name" value="PbH1"/>
</dbReference>
<evidence type="ECO:0000259" key="2">
    <source>
        <dbReference type="Pfam" id="PF18962"/>
    </source>
</evidence>
<protein>
    <recommendedName>
        <fullName evidence="2">Secretion system C-terminal sorting domain-containing protein</fullName>
    </recommendedName>
</protein>
<evidence type="ECO:0000313" key="4">
    <source>
        <dbReference type="Proteomes" id="UP000192277"/>
    </source>
</evidence>
<keyword evidence="4" id="KW-1185">Reference proteome</keyword>
<dbReference type="SUPFAM" id="SSF51126">
    <property type="entry name" value="Pectin lyase-like"/>
    <property type="match status" value="1"/>
</dbReference>
<feature type="domain" description="Secretion system C-terminal sorting" evidence="2">
    <location>
        <begin position="490"/>
        <end position="557"/>
    </location>
</feature>
<proteinExistence type="predicted"/>
<dbReference type="InterPro" id="IPR011050">
    <property type="entry name" value="Pectin_lyase_fold/virulence"/>
</dbReference>
<dbReference type="EMBL" id="LWBO01000001">
    <property type="protein sequence ID" value="OQP55674.1"/>
    <property type="molecule type" value="Genomic_DNA"/>
</dbReference>
<dbReference type="Gene3D" id="2.160.20.10">
    <property type="entry name" value="Single-stranded right-handed beta-helix, Pectin lyase-like"/>
    <property type="match status" value="1"/>
</dbReference>
<keyword evidence="1" id="KW-0732">Signal</keyword>
<feature type="signal peptide" evidence="1">
    <location>
        <begin position="1"/>
        <end position="23"/>
    </location>
</feature>
<organism evidence="3 4">
    <name type="scientific">Niastella koreensis</name>
    <dbReference type="NCBI Taxonomy" id="354356"/>
    <lineage>
        <taxon>Bacteria</taxon>
        <taxon>Pseudomonadati</taxon>
        <taxon>Bacteroidota</taxon>
        <taxon>Chitinophagia</taxon>
        <taxon>Chitinophagales</taxon>
        <taxon>Chitinophagaceae</taxon>
        <taxon>Niastella</taxon>
    </lineage>
</organism>
<dbReference type="InterPro" id="IPR012334">
    <property type="entry name" value="Pectin_lyas_fold"/>
</dbReference>
<name>A0ABX3P6R4_9BACT</name>
<comment type="caution">
    <text evidence="3">The sequence shown here is derived from an EMBL/GenBank/DDBJ whole genome shotgun (WGS) entry which is preliminary data.</text>
</comment>
<dbReference type="Pfam" id="PF18962">
    <property type="entry name" value="Por_Secre_tail"/>
    <property type="match status" value="1"/>
</dbReference>
<sequence>MKLSTLHFVKLLLFVVTSFCANATDYYVDPSSSGKNLGTYDDPWHDINDIPWTINYFQPGDNIYFRRGQQYAGTLSINSSGSQGAPITIMPYGEGAAPLFKFDPWRSWDPVICNRVMIRLNQCNYIVIDGFEMTDYTIPDYDRSGTANVGYGVYIYKGSGDGGSHNVVKNCTITRLGAGINIDGGSDNTITNCNISNLRMIINTSYQMWDDFGAVGIVVGGSNNTITHNQIKECWSNSYDYHLDGGAIEMYGDVSDNKILYNTASDNIGFVEFGSGWGGHAYNNLFGYNLLVNNGHVFWINSTSIFALDVRNLQFFNNDVVETKAPSLPDVRNMIGITATPWVSNVITMKNNIFWINTSLNITDPLFKPFNGPQMIHQSNIIHLNGGSIGFDPDYSDQNLPKDAEVFANNYSDDPLTWNYDLRPTACAVNWGQWTGIVKDFWGKDVPYSGVPDAGISESNSSLTPARMSVPSTGLVSVTNLDQPSRLTVSPNPAQDYVYLKLTGNNFINKEVEVVNMAGAVLEKQKLSDAGSQVKLNVSTLPRGSYAVKLTDTRTRESQTTTFVK</sequence>
<dbReference type="NCBIfam" id="TIGR04183">
    <property type="entry name" value="Por_Secre_tail"/>
    <property type="match status" value="1"/>
</dbReference>
<dbReference type="SMART" id="SM00710">
    <property type="entry name" value="PbH1"/>
    <property type="match status" value="4"/>
</dbReference>
<reference evidence="3 4" key="1">
    <citation type="submission" date="2016-04" db="EMBL/GenBank/DDBJ databases">
        <authorList>
            <person name="Chen L."/>
            <person name="Zhuang W."/>
            <person name="Wang G."/>
        </authorList>
    </citation>
    <scope>NUCLEOTIDE SEQUENCE [LARGE SCALE GENOMIC DNA]</scope>
    <source>
        <strain evidence="4">GR20</strain>
    </source>
</reference>
<feature type="chain" id="PRO_5045579591" description="Secretion system C-terminal sorting domain-containing protein" evidence="1">
    <location>
        <begin position="24"/>
        <end position="565"/>
    </location>
</feature>
<evidence type="ECO:0000256" key="1">
    <source>
        <dbReference type="SAM" id="SignalP"/>
    </source>
</evidence>
<accession>A0ABX3P6R4</accession>
<evidence type="ECO:0000313" key="3">
    <source>
        <dbReference type="EMBL" id="OQP55674.1"/>
    </source>
</evidence>
<dbReference type="InterPro" id="IPR026444">
    <property type="entry name" value="Secre_tail"/>
</dbReference>
<dbReference type="RefSeq" id="WP_014223305.1">
    <property type="nucleotide sequence ID" value="NZ_LWBO01000001.1"/>
</dbReference>
<dbReference type="Proteomes" id="UP000192277">
    <property type="component" value="Unassembled WGS sequence"/>
</dbReference>
<gene>
    <name evidence="3" type="ORF">A4D02_05065</name>
</gene>